<dbReference type="Gene3D" id="3.30.70.1730">
    <property type="match status" value="1"/>
</dbReference>
<dbReference type="Gene3D" id="6.10.250.290">
    <property type="match status" value="1"/>
</dbReference>
<dbReference type="CDD" id="cd05797">
    <property type="entry name" value="Ribosomal_L10"/>
    <property type="match status" value="1"/>
</dbReference>
<dbReference type="Proteomes" id="UP000230214">
    <property type="component" value="Unassembled WGS sequence"/>
</dbReference>
<dbReference type="NCBIfam" id="NF000955">
    <property type="entry name" value="PRK00099.1-1"/>
    <property type="match status" value="1"/>
</dbReference>
<comment type="subunit">
    <text evidence="5">Part of the ribosomal stalk of the 50S ribosomal subunit. The N-terminus interacts with L11 and the large rRNA to form the base of the stalk. The C-terminus forms an elongated spine to which L12 dimers bind in a sequential fashion forming a multimeric L10(L12)X complex.</text>
</comment>
<evidence type="ECO:0000313" key="7">
    <source>
        <dbReference type="Proteomes" id="UP000230214"/>
    </source>
</evidence>
<evidence type="ECO:0000256" key="2">
    <source>
        <dbReference type="ARBA" id="ARBA00022980"/>
    </source>
</evidence>
<proteinExistence type="inferred from homology"/>
<evidence type="ECO:0000256" key="5">
    <source>
        <dbReference type="HAMAP-Rule" id="MF_00362"/>
    </source>
</evidence>
<dbReference type="GO" id="GO:0005840">
    <property type="term" value="C:ribosome"/>
    <property type="evidence" value="ECO:0007669"/>
    <property type="project" value="UniProtKB-KW"/>
</dbReference>
<keyword evidence="3 5" id="KW-0687">Ribonucleoprotein</keyword>
<dbReference type="GO" id="GO:1990904">
    <property type="term" value="C:ribonucleoprotein complex"/>
    <property type="evidence" value="ECO:0007669"/>
    <property type="project" value="UniProtKB-KW"/>
</dbReference>
<dbReference type="PANTHER" id="PTHR11560">
    <property type="entry name" value="39S RIBOSOMAL PROTEIN L10, MITOCHONDRIAL"/>
    <property type="match status" value="1"/>
</dbReference>
<keyword evidence="5" id="KW-0694">RNA-binding</keyword>
<dbReference type="Pfam" id="PF00466">
    <property type="entry name" value="Ribosomal_L10"/>
    <property type="match status" value="1"/>
</dbReference>
<name>A0A2H0RB08_UNCKA</name>
<gene>
    <name evidence="5 6" type="primary">rplJ</name>
    <name evidence="6" type="ORF">COV24_03925</name>
</gene>
<dbReference type="GO" id="GO:0070180">
    <property type="term" value="F:large ribosomal subunit rRNA binding"/>
    <property type="evidence" value="ECO:0007669"/>
    <property type="project" value="UniProtKB-UniRule"/>
</dbReference>
<dbReference type="InterPro" id="IPR001790">
    <property type="entry name" value="Ribosomal_uL10"/>
</dbReference>
<protein>
    <recommendedName>
        <fullName evidence="4 5">Large ribosomal subunit protein uL10</fullName>
    </recommendedName>
</protein>
<reference evidence="6 7" key="1">
    <citation type="submission" date="2017-09" db="EMBL/GenBank/DDBJ databases">
        <title>Depth-based differentiation of microbial function through sediment-hosted aquifers and enrichment of novel symbionts in the deep terrestrial subsurface.</title>
        <authorList>
            <person name="Probst A.J."/>
            <person name="Ladd B."/>
            <person name="Jarett J.K."/>
            <person name="Geller-Mcgrath D.E."/>
            <person name="Sieber C.M."/>
            <person name="Emerson J.B."/>
            <person name="Anantharaman K."/>
            <person name="Thomas B.C."/>
            <person name="Malmstrom R."/>
            <person name="Stieglmeier M."/>
            <person name="Klingl A."/>
            <person name="Woyke T."/>
            <person name="Ryan C.M."/>
            <person name="Banfield J.F."/>
        </authorList>
    </citation>
    <scope>NUCLEOTIDE SEQUENCE [LARGE SCALE GENOMIC DNA]</scope>
    <source>
        <strain evidence="6">CG10_big_fil_rev_8_21_14_0_10_32_10</strain>
    </source>
</reference>
<keyword evidence="5" id="KW-0699">rRNA-binding</keyword>
<comment type="similarity">
    <text evidence="1 5">Belongs to the universal ribosomal protein uL10 family.</text>
</comment>
<dbReference type="EMBL" id="PCXU01000034">
    <property type="protein sequence ID" value="PIR43214.1"/>
    <property type="molecule type" value="Genomic_DNA"/>
</dbReference>
<dbReference type="InterPro" id="IPR043141">
    <property type="entry name" value="Ribosomal_uL10-like_sf"/>
</dbReference>
<dbReference type="GO" id="GO:0006412">
    <property type="term" value="P:translation"/>
    <property type="evidence" value="ECO:0007669"/>
    <property type="project" value="UniProtKB-UniRule"/>
</dbReference>
<dbReference type="SUPFAM" id="SSF160369">
    <property type="entry name" value="Ribosomal protein L10-like"/>
    <property type="match status" value="1"/>
</dbReference>
<evidence type="ECO:0000256" key="4">
    <source>
        <dbReference type="ARBA" id="ARBA00035202"/>
    </source>
</evidence>
<sequence length="165" mass="18634">MAKTKEQKKQDLDKLKEDLEKSKSVVFANYQGLGVNEVNELRATLFEVGAKMTIVKNSLLKLINKDINLKGQTAVIFSYESQVEPIKKIYEFIKKYNSPIIKLGILDGEIIEAERVEVISKLPSMDELRAKLVGSMQSPISGFTRVTSGVYTGFVRVLNEYKNNK</sequence>
<dbReference type="HAMAP" id="MF_00362">
    <property type="entry name" value="Ribosomal_uL10"/>
    <property type="match status" value="1"/>
</dbReference>
<comment type="function">
    <text evidence="5">Forms part of the ribosomal stalk, playing a central role in the interaction of the ribosome with GTP-bound translation factors.</text>
</comment>
<accession>A0A2H0RB08</accession>
<keyword evidence="2 5" id="KW-0689">Ribosomal protein</keyword>
<dbReference type="AlphaFoldDB" id="A0A2H0RB08"/>
<organism evidence="6 7">
    <name type="scientific">candidate division WWE3 bacterium CG10_big_fil_rev_8_21_14_0_10_32_10</name>
    <dbReference type="NCBI Taxonomy" id="1975090"/>
    <lineage>
        <taxon>Bacteria</taxon>
        <taxon>Katanobacteria</taxon>
    </lineage>
</organism>
<evidence type="ECO:0000256" key="3">
    <source>
        <dbReference type="ARBA" id="ARBA00023274"/>
    </source>
</evidence>
<comment type="caution">
    <text evidence="6">The sequence shown here is derived from an EMBL/GenBank/DDBJ whole genome shotgun (WGS) entry which is preliminary data.</text>
</comment>
<evidence type="ECO:0000256" key="1">
    <source>
        <dbReference type="ARBA" id="ARBA00008889"/>
    </source>
</evidence>
<dbReference type="InterPro" id="IPR047865">
    <property type="entry name" value="Ribosomal_uL10_bac_type"/>
</dbReference>
<dbReference type="InterPro" id="IPR022973">
    <property type="entry name" value="Ribosomal_uL10_bac"/>
</dbReference>
<evidence type="ECO:0000313" key="6">
    <source>
        <dbReference type="EMBL" id="PIR43214.1"/>
    </source>
</evidence>